<dbReference type="EMBL" id="KV748792">
    <property type="protein sequence ID" value="OCL13044.1"/>
    <property type="molecule type" value="Genomic_DNA"/>
</dbReference>
<sequence>MPHRHPVPGRDIPPYTYQRRGGWNPSFSWGPHQERESYHSSPSNIFKWKNHGRKRYEHSGYDSGGENSRRISQRHMRGQEEKRYQNHGSIYSNTSYDNFDQLYNYPRLPIRLGSHTRRQFMKGVPNLSRDRPFQGQFGHPYQNLFAPTYAPRQLNRRKLPFLYRRHVHMPHVRQNRLGGGLSGRFGSSRLPLRRRPKSFPSRATDHFDEDNELEPDYDLSESEGGSLHSSSSSSTGNMSDGGYDSGSGTGSINKFERPDELRHRGPHRWGLRNCNRWL</sequence>
<evidence type="ECO:0000313" key="2">
    <source>
        <dbReference type="EMBL" id="OCL13044.1"/>
    </source>
</evidence>
<protein>
    <submittedName>
        <fullName evidence="2">Uncharacterized protein</fullName>
    </submittedName>
</protein>
<gene>
    <name evidence="2" type="ORF">AOQ84DRAFT_129468</name>
</gene>
<feature type="compositionally biased region" description="Basic and acidic residues" evidence="1">
    <location>
        <begin position="254"/>
        <end position="263"/>
    </location>
</feature>
<feature type="compositionally biased region" description="Acidic residues" evidence="1">
    <location>
        <begin position="207"/>
        <end position="221"/>
    </location>
</feature>
<evidence type="ECO:0000313" key="3">
    <source>
        <dbReference type="Proteomes" id="UP000250140"/>
    </source>
</evidence>
<name>A0A8E2F9T1_9PEZI</name>
<organism evidence="2 3">
    <name type="scientific">Glonium stellatum</name>
    <dbReference type="NCBI Taxonomy" id="574774"/>
    <lineage>
        <taxon>Eukaryota</taxon>
        <taxon>Fungi</taxon>
        <taxon>Dikarya</taxon>
        <taxon>Ascomycota</taxon>
        <taxon>Pezizomycotina</taxon>
        <taxon>Dothideomycetes</taxon>
        <taxon>Pleosporomycetidae</taxon>
        <taxon>Gloniales</taxon>
        <taxon>Gloniaceae</taxon>
        <taxon>Glonium</taxon>
    </lineage>
</organism>
<feature type="compositionally biased region" description="Low complexity" evidence="1">
    <location>
        <begin position="222"/>
        <end position="242"/>
    </location>
</feature>
<dbReference type="AlphaFoldDB" id="A0A8E2F9T1"/>
<accession>A0A8E2F9T1</accession>
<proteinExistence type="predicted"/>
<dbReference type="Proteomes" id="UP000250140">
    <property type="component" value="Unassembled WGS sequence"/>
</dbReference>
<reference evidence="2 3" key="1">
    <citation type="journal article" date="2016" name="Nat. Commun.">
        <title>Ectomycorrhizal ecology is imprinted in the genome of the dominant symbiotic fungus Cenococcum geophilum.</title>
        <authorList>
            <consortium name="DOE Joint Genome Institute"/>
            <person name="Peter M."/>
            <person name="Kohler A."/>
            <person name="Ohm R.A."/>
            <person name="Kuo A."/>
            <person name="Krutzmann J."/>
            <person name="Morin E."/>
            <person name="Arend M."/>
            <person name="Barry K.W."/>
            <person name="Binder M."/>
            <person name="Choi C."/>
            <person name="Clum A."/>
            <person name="Copeland A."/>
            <person name="Grisel N."/>
            <person name="Haridas S."/>
            <person name="Kipfer T."/>
            <person name="LaButti K."/>
            <person name="Lindquist E."/>
            <person name="Lipzen A."/>
            <person name="Maire R."/>
            <person name="Meier B."/>
            <person name="Mihaltcheva S."/>
            <person name="Molinier V."/>
            <person name="Murat C."/>
            <person name="Poggeler S."/>
            <person name="Quandt C.A."/>
            <person name="Sperisen C."/>
            <person name="Tritt A."/>
            <person name="Tisserant E."/>
            <person name="Crous P.W."/>
            <person name="Henrissat B."/>
            <person name="Nehls U."/>
            <person name="Egli S."/>
            <person name="Spatafora J.W."/>
            <person name="Grigoriev I.V."/>
            <person name="Martin F.M."/>
        </authorList>
    </citation>
    <scope>NUCLEOTIDE SEQUENCE [LARGE SCALE GENOMIC DNA]</scope>
    <source>
        <strain evidence="2 3">CBS 207.34</strain>
    </source>
</reference>
<feature type="region of interest" description="Disordered" evidence="1">
    <location>
        <begin position="174"/>
        <end position="266"/>
    </location>
</feature>
<feature type="region of interest" description="Disordered" evidence="1">
    <location>
        <begin position="1"/>
        <end position="42"/>
    </location>
</feature>
<keyword evidence="3" id="KW-1185">Reference proteome</keyword>
<evidence type="ECO:0000256" key="1">
    <source>
        <dbReference type="SAM" id="MobiDB-lite"/>
    </source>
</evidence>